<dbReference type="FunFam" id="3.20.20.10:FF:000002">
    <property type="entry name" value="Alanine racemase"/>
    <property type="match status" value="1"/>
</dbReference>
<dbReference type="AlphaFoldDB" id="A0A9Q7EWA0"/>
<comment type="function">
    <text evidence="4">Catalyzes the interconversion of L-alanine and D-alanine. May also act on other amino acids.</text>
</comment>
<dbReference type="HAMAP" id="MF_01201">
    <property type="entry name" value="Ala_racemase"/>
    <property type="match status" value="1"/>
</dbReference>
<accession>A0A9Q7EWA0</accession>
<dbReference type="Gene3D" id="3.20.20.10">
    <property type="entry name" value="Alanine racemase"/>
    <property type="match status" value="1"/>
</dbReference>
<dbReference type="PANTHER" id="PTHR30511:SF0">
    <property type="entry name" value="ALANINE RACEMASE, CATABOLIC-RELATED"/>
    <property type="match status" value="1"/>
</dbReference>
<name>A0A9Q7EWA0_9BACT</name>
<evidence type="ECO:0000256" key="1">
    <source>
        <dbReference type="ARBA" id="ARBA00001933"/>
    </source>
</evidence>
<evidence type="ECO:0000259" key="7">
    <source>
        <dbReference type="SMART" id="SM01005"/>
    </source>
</evidence>
<dbReference type="InterPro" id="IPR029066">
    <property type="entry name" value="PLP-binding_barrel"/>
</dbReference>
<dbReference type="NCBIfam" id="TIGR00492">
    <property type="entry name" value="alr"/>
    <property type="match status" value="1"/>
</dbReference>
<dbReference type="InterPro" id="IPR000821">
    <property type="entry name" value="Ala_racemase"/>
</dbReference>
<evidence type="ECO:0000313" key="8">
    <source>
        <dbReference type="EMBL" id="QTX33098.1"/>
    </source>
</evidence>
<dbReference type="PROSITE" id="PS00395">
    <property type="entry name" value="ALANINE_RACEMASE"/>
    <property type="match status" value="1"/>
</dbReference>
<dbReference type="EC" id="5.1.1.1" evidence="4"/>
<keyword evidence="2 4" id="KW-0663">Pyridoxal phosphate</keyword>
<evidence type="ECO:0000313" key="9">
    <source>
        <dbReference type="Proteomes" id="UP000671879"/>
    </source>
</evidence>
<sequence length="380" mass="41049">MSWRPTWMEVDLSALKANFRAIRDYVDPCCQILGVVKADAYGHGLLSVSRALLEAGCQRLAVATPDEALALREGGIRESVLVLGPSPLEVASVYVAEEITSTVTDLAFARALSDEACRQARPARVHVKVDTGMGRLGFLPREMPSAMESLLSMAGLDIEGLFTHFATADEADGVYTRLQFARFGDVLDGLRSAGRGVRLRHCCNSAALLAHREMHLDAVRPGLILYGMWPSPGGPRPFPLRPVFQVKSRIALIRELDGGSGVSYGLSYVTRGPERLAVLPIGYDDGYRRGLSRKAEVLIRGRRLPVVGTICMDQTLVNVTSLPEAQVGDEAVLIGSQGDETVSPEEIAALLGTINYEVPGFFTPRVPRLPVRSTGEGGPI</sequence>
<protein>
    <recommendedName>
        <fullName evidence="4">Alanine racemase</fullName>
        <ecNumber evidence="4">5.1.1.1</ecNumber>
    </recommendedName>
</protein>
<evidence type="ECO:0000256" key="3">
    <source>
        <dbReference type="ARBA" id="ARBA00023235"/>
    </source>
</evidence>
<evidence type="ECO:0000256" key="2">
    <source>
        <dbReference type="ARBA" id="ARBA00022898"/>
    </source>
</evidence>
<dbReference type="SUPFAM" id="SSF51419">
    <property type="entry name" value="PLP-binding barrel"/>
    <property type="match status" value="1"/>
</dbReference>
<dbReference type="GO" id="GO:0030632">
    <property type="term" value="P:D-alanine biosynthetic process"/>
    <property type="evidence" value="ECO:0007669"/>
    <property type="project" value="UniProtKB-UniRule"/>
</dbReference>
<dbReference type="SMART" id="SM01005">
    <property type="entry name" value="Ala_racemase_C"/>
    <property type="match status" value="1"/>
</dbReference>
<keyword evidence="9" id="KW-1185">Reference proteome</keyword>
<proteinExistence type="inferred from homology"/>
<dbReference type="InterPro" id="IPR011079">
    <property type="entry name" value="Ala_racemase_C"/>
</dbReference>
<dbReference type="KEGG" id="aram:KAR29_04145"/>
<dbReference type="InterPro" id="IPR009006">
    <property type="entry name" value="Ala_racemase/Decarboxylase_C"/>
</dbReference>
<keyword evidence="3 4" id="KW-0413">Isomerase</keyword>
<feature type="binding site" evidence="4 6">
    <location>
        <position position="312"/>
    </location>
    <ligand>
        <name>substrate</name>
    </ligand>
</feature>
<organism evidence="8 9">
    <name type="scientific">Aminithiophilus ramosus</name>
    <dbReference type="NCBI Taxonomy" id="3029084"/>
    <lineage>
        <taxon>Bacteria</taxon>
        <taxon>Thermotogati</taxon>
        <taxon>Synergistota</taxon>
        <taxon>Synergistia</taxon>
        <taxon>Synergistales</taxon>
        <taxon>Aminithiophilaceae</taxon>
        <taxon>Aminithiophilus</taxon>
    </lineage>
</organism>
<evidence type="ECO:0000256" key="5">
    <source>
        <dbReference type="PIRSR" id="PIRSR600821-50"/>
    </source>
</evidence>
<gene>
    <name evidence="8" type="primary">alr</name>
    <name evidence="8" type="ORF">KAR29_04145</name>
</gene>
<feature type="modified residue" description="N6-(pyridoxal phosphate)lysine" evidence="4 5">
    <location>
        <position position="37"/>
    </location>
</feature>
<dbReference type="RefSeq" id="WP_274374372.1">
    <property type="nucleotide sequence ID" value="NZ_CP072943.1"/>
</dbReference>
<dbReference type="EMBL" id="CP072943">
    <property type="protein sequence ID" value="QTX33098.1"/>
    <property type="molecule type" value="Genomic_DNA"/>
</dbReference>
<dbReference type="Proteomes" id="UP000671879">
    <property type="component" value="Chromosome"/>
</dbReference>
<comment type="pathway">
    <text evidence="4">Amino-acid biosynthesis; D-alanine biosynthesis; D-alanine from L-alanine: step 1/1.</text>
</comment>
<comment type="cofactor">
    <cofactor evidence="1 4 5">
        <name>pyridoxal 5'-phosphate</name>
        <dbReference type="ChEBI" id="CHEBI:597326"/>
    </cofactor>
</comment>
<dbReference type="Pfam" id="PF01168">
    <property type="entry name" value="Ala_racemase_N"/>
    <property type="match status" value="1"/>
</dbReference>
<comment type="similarity">
    <text evidence="4">Belongs to the alanine racemase family.</text>
</comment>
<feature type="active site" description="Proton acceptor; specific for L-alanine" evidence="4">
    <location>
        <position position="264"/>
    </location>
</feature>
<dbReference type="InterPro" id="IPR020622">
    <property type="entry name" value="Ala_racemase_pyridoxalP-BS"/>
</dbReference>
<dbReference type="CDD" id="cd00430">
    <property type="entry name" value="PLPDE_III_AR"/>
    <property type="match status" value="1"/>
</dbReference>
<reference evidence="9" key="1">
    <citation type="submission" date="2021-04" db="EMBL/GenBank/DDBJ databases">
        <title>A novel Synergistetes isolate from a pyrite-forming mixed culture.</title>
        <authorList>
            <person name="Bunk B."/>
            <person name="Sproer C."/>
            <person name="Spring S."/>
            <person name="Pester M."/>
        </authorList>
    </citation>
    <scope>NUCLEOTIDE SEQUENCE [LARGE SCALE GENOMIC DNA]</scope>
    <source>
        <strain evidence="9">J.5.4.2-T.3.5.2</strain>
    </source>
</reference>
<feature type="domain" description="Alanine racemase C-terminal" evidence="7">
    <location>
        <begin position="243"/>
        <end position="371"/>
    </location>
</feature>
<feature type="binding site" evidence="4 6">
    <location>
        <position position="135"/>
    </location>
    <ligand>
        <name>substrate</name>
    </ligand>
</feature>
<dbReference type="GO" id="GO:0008784">
    <property type="term" value="F:alanine racemase activity"/>
    <property type="evidence" value="ECO:0007669"/>
    <property type="project" value="UniProtKB-UniRule"/>
</dbReference>
<dbReference type="Pfam" id="PF00842">
    <property type="entry name" value="Ala_racemase_C"/>
    <property type="match status" value="1"/>
</dbReference>
<feature type="active site" description="Proton acceptor; specific for D-alanine" evidence="4">
    <location>
        <position position="37"/>
    </location>
</feature>
<dbReference type="Gene3D" id="2.40.37.10">
    <property type="entry name" value="Lyase, Ornithine Decarboxylase, Chain A, domain 1"/>
    <property type="match status" value="1"/>
</dbReference>
<dbReference type="InterPro" id="IPR001608">
    <property type="entry name" value="Ala_racemase_N"/>
</dbReference>
<dbReference type="SUPFAM" id="SSF50621">
    <property type="entry name" value="Alanine racemase C-terminal domain-like"/>
    <property type="match status" value="1"/>
</dbReference>
<evidence type="ECO:0000256" key="4">
    <source>
        <dbReference type="HAMAP-Rule" id="MF_01201"/>
    </source>
</evidence>
<comment type="catalytic activity">
    <reaction evidence="4">
        <text>L-alanine = D-alanine</text>
        <dbReference type="Rhea" id="RHEA:20249"/>
        <dbReference type="ChEBI" id="CHEBI:57416"/>
        <dbReference type="ChEBI" id="CHEBI:57972"/>
        <dbReference type="EC" id="5.1.1.1"/>
    </reaction>
</comment>
<dbReference type="PANTHER" id="PTHR30511">
    <property type="entry name" value="ALANINE RACEMASE"/>
    <property type="match status" value="1"/>
</dbReference>
<dbReference type="PRINTS" id="PR00992">
    <property type="entry name" value="ALARACEMASE"/>
</dbReference>
<dbReference type="GO" id="GO:0030170">
    <property type="term" value="F:pyridoxal phosphate binding"/>
    <property type="evidence" value="ECO:0007669"/>
    <property type="project" value="UniProtKB-UniRule"/>
</dbReference>
<dbReference type="GO" id="GO:0005829">
    <property type="term" value="C:cytosol"/>
    <property type="evidence" value="ECO:0007669"/>
    <property type="project" value="TreeGrafter"/>
</dbReference>
<evidence type="ECO:0000256" key="6">
    <source>
        <dbReference type="PIRSR" id="PIRSR600821-52"/>
    </source>
</evidence>